<dbReference type="Proteomes" id="UP000231198">
    <property type="component" value="Unassembled WGS sequence"/>
</dbReference>
<gene>
    <name evidence="1" type="ORF">COT62_01305</name>
</gene>
<feature type="non-terminal residue" evidence="1">
    <location>
        <position position="1"/>
    </location>
</feature>
<reference evidence="2" key="1">
    <citation type="submission" date="2017-09" db="EMBL/GenBank/DDBJ databases">
        <title>Depth-based differentiation of microbial function through sediment-hosted aquifers and enrichment of novel symbionts in the deep terrestrial subsurface.</title>
        <authorList>
            <person name="Probst A.J."/>
            <person name="Ladd B."/>
            <person name="Jarett J.K."/>
            <person name="Geller-Mcgrath D.E."/>
            <person name="Sieber C.M.K."/>
            <person name="Emerson J.B."/>
            <person name="Anantharaman K."/>
            <person name="Thomas B.C."/>
            <person name="Malmstrom R."/>
            <person name="Stieglmeier M."/>
            <person name="Klingl A."/>
            <person name="Woyke T."/>
            <person name="Ryan C.M."/>
            <person name="Banfield J.F."/>
        </authorList>
    </citation>
    <scope>NUCLEOTIDE SEQUENCE [LARGE SCALE GENOMIC DNA]</scope>
</reference>
<dbReference type="EMBL" id="PEZG01000029">
    <property type="protein sequence ID" value="PIS15879.1"/>
    <property type="molecule type" value="Genomic_DNA"/>
</dbReference>
<name>A0A2H0WVE6_9BACT</name>
<proteinExistence type="predicted"/>
<sequence>YDRKNAFDFLTRIISGALIPQGGIPLIQVQKRIIVGLAHFTFHTEQSPPVLCAFVGFLSAMIQSFGEAVSCSRQMLDKALQSAVKAEKNNGILSDVPLGIQRIARGLEAGDGRVFVTKKEAVDAAKMLVALSYRLPPEVRERTRRGIERAKETVLGMDSSVVDEVNRILVLPQSFTRESFADDNFFRLKKNTPKISRGVVEITAANLAEADGQACWVALVNPDLISINIYIESTGESIQVSGEEYYKWRLMERDSQYLVKKLVEQNSSTARMHLVKV</sequence>
<dbReference type="AlphaFoldDB" id="A0A2H0WVE6"/>
<comment type="caution">
    <text evidence="1">The sequence shown here is derived from an EMBL/GenBank/DDBJ whole genome shotgun (WGS) entry which is preliminary data.</text>
</comment>
<accession>A0A2H0WVE6</accession>
<evidence type="ECO:0000313" key="2">
    <source>
        <dbReference type="Proteomes" id="UP000231198"/>
    </source>
</evidence>
<evidence type="ECO:0000313" key="1">
    <source>
        <dbReference type="EMBL" id="PIS15879.1"/>
    </source>
</evidence>
<protein>
    <submittedName>
        <fullName evidence="1">Uncharacterized protein</fullName>
    </submittedName>
</protein>
<organism evidence="1 2">
    <name type="scientific">Candidatus Roizmanbacteria bacterium CG09_land_8_20_14_0_10_41_9</name>
    <dbReference type="NCBI Taxonomy" id="1974850"/>
    <lineage>
        <taxon>Bacteria</taxon>
        <taxon>Candidatus Roizmaniibacteriota</taxon>
    </lineage>
</organism>